<evidence type="ECO:0000313" key="2">
    <source>
        <dbReference type="EMBL" id="CAG6477964.1"/>
    </source>
</evidence>
<sequence length="105" mass="11961">MFRRRLLPPVPAVATPETIRAVAPRRNLVANPTPKCPTETPARSTERGTISRPRSKGVSAQSKRHHHRPSRQRTNQRRPYPQNPRTNGPKRTGDQVLLPRRNPQP</sequence>
<accession>A0A8D8BPU7</accession>
<name>A0A8D8BPU7_CULPI</name>
<evidence type="ECO:0000256" key="1">
    <source>
        <dbReference type="SAM" id="MobiDB-lite"/>
    </source>
</evidence>
<feature type="region of interest" description="Disordered" evidence="1">
    <location>
        <begin position="1"/>
        <end position="105"/>
    </location>
</feature>
<dbReference type="AlphaFoldDB" id="A0A8D8BPU7"/>
<feature type="compositionally biased region" description="Basic residues" evidence="1">
    <location>
        <begin position="62"/>
        <end position="76"/>
    </location>
</feature>
<protein>
    <submittedName>
        <fullName evidence="2">(northern house mosquito) hypothetical protein</fullName>
    </submittedName>
</protein>
<organism evidence="2">
    <name type="scientific">Culex pipiens</name>
    <name type="common">House mosquito</name>
    <dbReference type="NCBI Taxonomy" id="7175"/>
    <lineage>
        <taxon>Eukaryota</taxon>
        <taxon>Metazoa</taxon>
        <taxon>Ecdysozoa</taxon>
        <taxon>Arthropoda</taxon>
        <taxon>Hexapoda</taxon>
        <taxon>Insecta</taxon>
        <taxon>Pterygota</taxon>
        <taxon>Neoptera</taxon>
        <taxon>Endopterygota</taxon>
        <taxon>Diptera</taxon>
        <taxon>Nematocera</taxon>
        <taxon>Culicoidea</taxon>
        <taxon>Culicidae</taxon>
        <taxon>Culicinae</taxon>
        <taxon>Culicini</taxon>
        <taxon>Culex</taxon>
        <taxon>Culex</taxon>
    </lineage>
</organism>
<proteinExistence type="predicted"/>
<dbReference type="EMBL" id="HBUE01081956">
    <property type="protein sequence ID" value="CAG6477961.1"/>
    <property type="molecule type" value="Transcribed_RNA"/>
</dbReference>
<reference evidence="2" key="1">
    <citation type="submission" date="2021-05" db="EMBL/GenBank/DDBJ databases">
        <authorList>
            <person name="Alioto T."/>
            <person name="Alioto T."/>
            <person name="Gomez Garrido J."/>
        </authorList>
    </citation>
    <scope>NUCLEOTIDE SEQUENCE</scope>
</reference>
<dbReference type="EMBL" id="HBUE01081957">
    <property type="protein sequence ID" value="CAG6477964.1"/>
    <property type="molecule type" value="Transcribed_RNA"/>
</dbReference>